<protein>
    <submittedName>
        <fullName evidence="2">GT2 family glycosyltransferase</fullName>
    </submittedName>
</protein>
<dbReference type="Proteomes" id="UP001519363">
    <property type="component" value="Unassembled WGS sequence"/>
</dbReference>
<dbReference type="Gene3D" id="3.90.550.10">
    <property type="entry name" value="Spore Coat Polysaccharide Biosynthesis Protein SpsA, Chain A"/>
    <property type="match status" value="1"/>
</dbReference>
<dbReference type="PANTHER" id="PTHR43685">
    <property type="entry name" value="GLYCOSYLTRANSFERASE"/>
    <property type="match status" value="1"/>
</dbReference>
<proteinExistence type="predicted"/>
<dbReference type="EMBL" id="JAGIOO010000001">
    <property type="protein sequence ID" value="MBP2475405.1"/>
    <property type="molecule type" value="Genomic_DNA"/>
</dbReference>
<comment type="caution">
    <text evidence="2">The sequence shown here is derived from an EMBL/GenBank/DDBJ whole genome shotgun (WGS) entry which is preliminary data.</text>
</comment>
<dbReference type="SUPFAM" id="SSF53448">
    <property type="entry name" value="Nucleotide-diphospho-sugar transferases"/>
    <property type="match status" value="1"/>
</dbReference>
<dbReference type="InterPro" id="IPR050834">
    <property type="entry name" value="Glycosyltransf_2"/>
</dbReference>
<evidence type="ECO:0000259" key="1">
    <source>
        <dbReference type="Pfam" id="PF00535"/>
    </source>
</evidence>
<dbReference type="InterPro" id="IPR001173">
    <property type="entry name" value="Glyco_trans_2-like"/>
</dbReference>
<feature type="domain" description="Glycosyltransferase 2-like" evidence="1">
    <location>
        <begin position="6"/>
        <end position="133"/>
    </location>
</feature>
<reference evidence="2 3" key="1">
    <citation type="submission" date="2021-03" db="EMBL/GenBank/DDBJ databases">
        <title>Sequencing the genomes of 1000 actinobacteria strains.</title>
        <authorList>
            <person name="Klenk H.-P."/>
        </authorList>
    </citation>
    <scope>NUCLEOTIDE SEQUENCE [LARGE SCALE GENOMIC DNA]</scope>
    <source>
        <strain evidence="2 3">DSM 44580</strain>
    </source>
</reference>
<dbReference type="RefSeq" id="WP_086780393.1">
    <property type="nucleotide sequence ID" value="NZ_JAGIOO010000001.1"/>
</dbReference>
<name>A0ABS5AI79_9PSEU</name>
<dbReference type="Pfam" id="PF00535">
    <property type="entry name" value="Glycos_transf_2"/>
    <property type="match status" value="1"/>
</dbReference>
<keyword evidence="3" id="KW-1185">Reference proteome</keyword>
<organism evidence="2 3">
    <name type="scientific">Crossiella equi</name>
    <dbReference type="NCBI Taxonomy" id="130796"/>
    <lineage>
        <taxon>Bacteria</taxon>
        <taxon>Bacillati</taxon>
        <taxon>Actinomycetota</taxon>
        <taxon>Actinomycetes</taxon>
        <taxon>Pseudonocardiales</taxon>
        <taxon>Pseudonocardiaceae</taxon>
        <taxon>Crossiella</taxon>
    </lineage>
</organism>
<dbReference type="InterPro" id="IPR029044">
    <property type="entry name" value="Nucleotide-diphossugar_trans"/>
</dbReference>
<dbReference type="CDD" id="cd00761">
    <property type="entry name" value="Glyco_tranf_GTA_type"/>
    <property type="match status" value="1"/>
</dbReference>
<evidence type="ECO:0000313" key="3">
    <source>
        <dbReference type="Proteomes" id="UP001519363"/>
    </source>
</evidence>
<accession>A0ABS5AI79</accession>
<dbReference type="PANTHER" id="PTHR43685:SF2">
    <property type="entry name" value="GLYCOSYLTRANSFERASE 2-LIKE DOMAIN-CONTAINING PROTEIN"/>
    <property type="match status" value="1"/>
</dbReference>
<sequence>MISLDVIVPYYGDPEYLMRAVASVRALEDTDWKMTIVEDRYPDGPAVEQRVKELGDDRITYLRNEENLGTAGNHFRCVQLSDQHRFVVMGADDLLLPNYGREVARLVEKYPNAGLVQPGVQVIDEQDQPHRPLPDRVKDIAKPQAGTFELSAEEAAASLLRGNWLYTPAIAYRPDLTKHLPLREGTNSVHDLALAIDVLLQGASLVVGDTPAFRYRRHRQGHSTTVAKTGLRFNEERAYFELIERELTAHGWPVAAKAARRRLFSRLNALTQVPGAVLARQGEAVKTLLGHALR</sequence>
<gene>
    <name evidence="2" type="ORF">JOF53_004277</name>
</gene>
<evidence type="ECO:0000313" key="2">
    <source>
        <dbReference type="EMBL" id="MBP2475405.1"/>
    </source>
</evidence>